<evidence type="ECO:0000256" key="7">
    <source>
        <dbReference type="ARBA" id="ARBA00022898"/>
    </source>
</evidence>
<evidence type="ECO:0000313" key="12">
    <source>
        <dbReference type="EMBL" id="KFE68470.1"/>
    </source>
</evidence>
<dbReference type="PIRSF" id="PIRSF005572">
    <property type="entry name" value="NifS"/>
    <property type="match status" value="1"/>
</dbReference>
<reference evidence="12 13" key="1">
    <citation type="submission" date="2014-04" db="EMBL/GenBank/DDBJ databases">
        <title>Genome assembly of Hyalangium minutum DSM 14724.</title>
        <authorList>
            <person name="Sharma G."/>
            <person name="Subramanian S."/>
        </authorList>
    </citation>
    <scope>NUCLEOTIDE SEQUENCE [LARGE SCALE GENOMIC DNA]</scope>
    <source>
        <strain evidence="12 13">DSM 14724</strain>
    </source>
</reference>
<evidence type="ECO:0000256" key="5">
    <source>
        <dbReference type="ARBA" id="ARBA00022679"/>
    </source>
</evidence>
<comment type="catalytic activity">
    <reaction evidence="10">
        <text>(sulfur carrier)-H + L-cysteine = (sulfur carrier)-SH + L-alanine</text>
        <dbReference type="Rhea" id="RHEA:43892"/>
        <dbReference type="Rhea" id="RHEA-COMP:14737"/>
        <dbReference type="Rhea" id="RHEA-COMP:14739"/>
        <dbReference type="ChEBI" id="CHEBI:29917"/>
        <dbReference type="ChEBI" id="CHEBI:35235"/>
        <dbReference type="ChEBI" id="CHEBI:57972"/>
        <dbReference type="ChEBI" id="CHEBI:64428"/>
        <dbReference type="EC" id="2.8.1.7"/>
    </reaction>
</comment>
<dbReference type="FunFam" id="3.40.640.10:FF:000084">
    <property type="entry name" value="IscS-like cysteine desulfurase"/>
    <property type="match status" value="1"/>
</dbReference>
<evidence type="ECO:0000256" key="8">
    <source>
        <dbReference type="ARBA" id="ARBA00023004"/>
    </source>
</evidence>
<feature type="domain" description="Aminotransferase class V" evidence="11">
    <location>
        <begin position="8"/>
        <end position="364"/>
    </location>
</feature>
<dbReference type="Gene3D" id="1.10.260.50">
    <property type="match status" value="1"/>
</dbReference>
<dbReference type="PATRIC" id="fig|394096.3.peg.3748"/>
<gene>
    <name evidence="12" type="ORF">DB31_7707</name>
</gene>
<protein>
    <recommendedName>
        <fullName evidence="4">cysteine desulfurase</fullName>
        <ecNumber evidence="4">2.8.1.7</ecNumber>
    </recommendedName>
</protein>
<name>A0A085WLA7_9BACT</name>
<dbReference type="Proteomes" id="UP000028725">
    <property type="component" value="Unassembled WGS sequence"/>
</dbReference>
<keyword evidence="7" id="KW-0663">Pyridoxal phosphate</keyword>
<accession>A0A085WLA7</accession>
<dbReference type="GO" id="GO:0031071">
    <property type="term" value="F:cysteine desulfurase activity"/>
    <property type="evidence" value="ECO:0007669"/>
    <property type="project" value="UniProtKB-EC"/>
</dbReference>
<dbReference type="GO" id="GO:0046872">
    <property type="term" value="F:metal ion binding"/>
    <property type="evidence" value="ECO:0007669"/>
    <property type="project" value="UniProtKB-KW"/>
</dbReference>
<evidence type="ECO:0000256" key="9">
    <source>
        <dbReference type="ARBA" id="ARBA00023014"/>
    </source>
</evidence>
<evidence type="ECO:0000256" key="4">
    <source>
        <dbReference type="ARBA" id="ARBA00012239"/>
    </source>
</evidence>
<evidence type="ECO:0000259" key="11">
    <source>
        <dbReference type="Pfam" id="PF00266"/>
    </source>
</evidence>
<keyword evidence="9" id="KW-0411">Iron-sulfur</keyword>
<keyword evidence="8" id="KW-0408">Iron</keyword>
<keyword evidence="13" id="KW-1185">Reference proteome</keyword>
<evidence type="ECO:0000256" key="3">
    <source>
        <dbReference type="ARBA" id="ARBA00006490"/>
    </source>
</evidence>
<dbReference type="EMBL" id="JMCB01000006">
    <property type="protein sequence ID" value="KFE68470.1"/>
    <property type="molecule type" value="Genomic_DNA"/>
</dbReference>
<evidence type="ECO:0000256" key="6">
    <source>
        <dbReference type="ARBA" id="ARBA00022723"/>
    </source>
</evidence>
<dbReference type="InterPro" id="IPR000192">
    <property type="entry name" value="Aminotrans_V_dom"/>
</dbReference>
<dbReference type="Gene3D" id="3.40.640.10">
    <property type="entry name" value="Type I PLP-dependent aspartate aminotransferase-like (Major domain)"/>
    <property type="match status" value="1"/>
</dbReference>
<evidence type="ECO:0000256" key="1">
    <source>
        <dbReference type="ARBA" id="ARBA00001933"/>
    </source>
</evidence>
<organism evidence="12 13">
    <name type="scientific">Hyalangium minutum</name>
    <dbReference type="NCBI Taxonomy" id="394096"/>
    <lineage>
        <taxon>Bacteria</taxon>
        <taxon>Pseudomonadati</taxon>
        <taxon>Myxococcota</taxon>
        <taxon>Myxococcia</taxon>
        <taxon>Myxococcales</taxon>
        <taxon>Cystobacterineae</taxon>
        <taxon>Archangiaceae</taxon>
        <taxon>Hyalangium</taxon>
    </lineage>
</organism>
<evidence type="ECO:0000256" key="2">
    <source>
        <dbReference type="ARBA" id="ARBA00003120"/>
    </source>
</evidence>
<sequence length="383" mass="40593">MPDAEHPIYLDFNATTPVAPEVLEAMLPYLREEFGNPSSTHPYGRRARAAVERSREQVARLLDAHAEEILFTSGGTEANNLAIRGVMAAQPERRHLLTSTIEHPATALPCRHLEREHAVSWVGVDAEGRLRLEQATELLRSGTALVTLIHANNETGVLQPVRELASAARRVGAVVHTDAAQSVGKVPVSVNELGVDLLTVVGHKLYAPKGVGALYVRRGTPLKPLVLGGGQEHGRRPGTENVPSIVGLGAACELARGRLERGMAALVELRERLWWRLQAEVPGMRLTGHPTERLPNTLNVRFPGVRGSAVLAGAPEVAASTGSACHEGGETASSVLLAMGLPPEEALGAVRLTLGHGSTAQEVDVAASALARAWRVAAGGSGR</sequence>
<dbReference type="SUPFAM" id="SSF53383">
    <property type="entry name" value="PLP-dependent transferases"/>
    <property type="match status" value="1"/>
</dbReference>
<dbReference type="InterPro" id="IPR016454">
    <property type="entry name" value="Cysteine_dSase"/>
</dbReference>
<keyword evidence="5" id="KW-0808">Transferase</keyword>
<dbReference type="OrthoDB" id="9808002at2"/>
<dbReference type="Gene3D" id="3.90.1150.10">
    <property type="entry name" value="Aspartate Aminotransferase, domain 1"/>
    <property type="match status" value="1"/>
</dbReference>
<proteinExistence type="inferred from homology"/>
<comment type="similarity">
    <text evidence="3">Belongs to the class-V pyridoxal-phosphate-dependent aminotransferase family. NifS/IscS subfamily.</text>
</comment>
<comment type="cofactor">
    <cofactor evidence="1">
        <name>pyridoxal 5'-phosphate</name>
        <dbReference type="ChEBI" id="CHEBI:597326"/>
    </cofactor>
</comment>
<dbReference type="PANTHER" id="PTHR11601">
    <property type="entry name" value="CYSTEINE DESULFURYLASE FAMILY MEMBER"/>
    <property type="match status" value="1"/>
</dbReference>
<dbReference type="RefSeq" id="WP_044189260.1">
    <property type="nucleotide sequence ID" value="NZ_JMCB01000006.1"/>
</dbReference>
<dbReference type="AlphaFoldDB" id="A0A085WLA7"/>
<dbReference type="PANTHER" id="PTHR11601:SF34">
    <property type="entry name" value="CYSTEINE DESULFURASE"/>
    <property type="match status" value="1"/>
</dbReference>
<dbReference type="Pfam" id="PF00266">
    <property type="entry name" value="Aminotran_5"/>
    <property type="match status" value="1"/>
</dbReference>
<keyword evidence="6" id="KW-0479">Metal-binding</keyword>
<dbReference type="InterPro" id="IPR015421">
    <property type="entry name" value="PyrdxlP-dep_Trfase_major"/>
</dbReference>
<dbReference type="InterPro" id="IPR015424">
    <property type="entry name" value="PyrdxlP-dep_Trfase"/>
</dbReference>
<evidence type="ECO:0000256" key="10">
    <source>
        <dbReference type="ARBA" id="ARBA00050776"/>
    </source>
</evidence>
<comment type="caution">
    <text evidence="12">The sequence shown here is derived from an EMBL/GenBank/DDBJ whole genome shotgun (WGS) entry which is preliminary data.</text>
</comment>
<dbReference type="EC" id="2.8.1.7" evidence="4"/>
<dbReference type="STRING" id="394096.DB31_7707"/>
<dbReference type="GO" id="GO:0051536">
    <property type="term" value="F:iron-sulfur cluster binding"/>
    <property type="evidence" value="ECO:0007669"/>
    <property type="project" value="UniProtKB-KW"/>
</dbReference>
<comment type="function">
    <text evidence="2">Catalyzes the removal of elemental sulfur atoms from cysteine to produce alanine. Seems to participate in the biosynthesis of the nitrogenase metalloclusters by providing the inorganic sulfur required for the Fe-S core formation.</text>
</comment>
<dbReference type="InterPro" id="IPR015422">
    <property type="entry name" value="PyrdxlP-dep_Trfase_small"/>
</dbReference>
<evidence type="ECO:0000313" key="13">
    <source>
        <dbReference type="Proteomes" id="UP000028725"/>
    </source>
</evidence>